<dbReference type="RefSeq" id="XP_070865071.1">
    <property type="nucleotide sequence ID" value="XM_071012324.1"/>
</dbReference>
<protein>
    <recommendedName>
        <fullName evidence="3">C2H2-type domain-containing protein</fullName>
    </recommendedName>
</protein>
<keyword evidence="5" id="KW-1185">Reference proteome</keyword>
<dbReference type="PROSITE" id="PS00028">
    <property type="entry name" value="ZINC_FINGER_C2H2_1"/>
    <property type="match status" value="1"/>
</dbReference>
<feature type="compositionally biased region" description="Basic and acidic residues" evidence="2">
    <location>
        <begin position="153"/>
        <end position="172"/>
    </location>
</feature>
<gene>
    <name evidence="4" type="ORF">VTJ83DRAFT_5696</name>
</gene>
<keyword evidence="1" id="KW-0479">Metal-binding</keyword>
<feature type="compositionally biased region" description="Low complexity" evidence="2">
    <location>
        <begin position="74"/>
        <end position="97"/>
    </location>
</feature>
<dbReference type="Proteomes" id="UP001600064">
    <property type="component" value="Unassembled WGS sequence"/>
</dbReference>
<evidence type="ECO:0000313" key="4">
    <source>
        <dbReference type="EMBL" id="KAL2266344.1"/>
    </source>
</evidence>
<evidence type="ECO:0000256" key="2">
    <source>
        <dbReference type="SAM" id="MobiDB-lite"/>
    </source>
</evidence>
<dbReference type="GeneID" id="98126968"/>
<evidence type="ECO:0000256" key="1">
    <source>
        <dbReference type="PROSITE-ProRule" id="PRU00042"/>
    </source>
</evidence>
<dbReference type="SMART" id="SM00355">
    <property type="entry name" value="ZnF_C2H2"/>
    <property type="match status" value="2"/>
</dbReference>
<keyword evidence="1" id="KW-0863">Zinc-finger</keyword>
<feature type="region of interest" description="Disordered" evidence="2">
    <location>
        <begin position="151"/>
        <end position="174"/>
    </location>
</feature>
<proteinExistence type="predicted"/>
<feature type="domain" description="C2H2-type" evidence="3">
    <location>
        <begin position="221"/>
        <end position="248"/>
    </location>
</feature>
<accession>A0ABR4D8J4</accession>
<feature type="region of interest" description="Disordered" evidence="2">
    <location>
        <begin position="1"/>
        <end position="30"/>
    </location>
</feature>
<evidence type="ECO:0000259" key="3">
    <source>
        <dbReference type="PROSITE" id="PS50157"/>
    </source>
</evidence>
<feature type="region of interest" description="Disordered" evidence="2">
    <location>
        <begin position="66"/>
        <end position="97"/>
    </location>
</feature>
<sequence>MASLHPVCDDAENRHREEHKSSIKDQGAVVHDKEVLPVVVGLMPHNPGGGLGLPDDVLPVGFRLAEEGSEESSGHSTSSLSPSTTSSTLPSSSSTSLSGWARSAKVKVFKAKNTHVGIQHDAATHEVRAWTQTKKLLEGATEDLLLLQQGSRPLHEQQHNEPTREYGPHDPRSPSWNPQRYYYSSLKKYKCPHAPCIKSFADMHKFREHLLSPEHNTKAKYTCPGCNKRFDTRKALSMHKASLGPRCPLRLMNGQAEEEGRMDARVKQGTPLDKARVWFDVSERK</sequence>
<keyword evidence="1" id="KW-0862">Zinc</keyword>
<name>A0ABR4D8J4_9PEZI</name>
<evidence type="ECO:0000313" key="5">
    <source>
        <dbReference type="Proteomes" id="UP001600064"/>
    </source>
</evidence>
<dbReference type="EMBL" id="JAZGUE010000005">
    <property type="protein sequence ID" value="KAL2266344.1"/>
    <property type="molecule type" value="Genomic_DNA"/>
</dbReference>
<comment type="caution">
    <text evidence="4">The sequence shown here is derived from an EMBL/GenBank/DDBJ whole genome shotgun (WGS) entry which is preliminary data.</text>
</comment>
<feature type="compositionally biased region" description="Basic and acidic residues" evidence="2">
    <location>
        <begin position="7"/>
        <end position="23"/>
    </location>
</feature>
<organism evidence="4 5">
    <name type="scientific">Remersonia thermophila</name>
    <dbReference type="NCBI Taxonomy" id="72144"/>
    <lineage>
        <taxon>Eukaryota</taxon>
        <taxon>Fungi</taxon>
        <taxon>Dikarya</taxon>
        <taxon>Ascomycota</taxon>
        <taxon>Pezizomycotina</taxon>
        <taxon>Sordariomycetes</taxon>
        <taxon>Sordariomycetidae</taxon>
        <taxon>Sordariales</taxon>
        <taxon>Sordariales incertae sedis</taxon>
        <taxon>Remersonia</taxon>
    </lineage>
</organism>
<dbReference type="InterPro" id="IPR013087">
    <property type="entry name" value="Znf_C2H2_type"/>
</dbReference>
<dbReference type="Gene3D" id="3.30.160.60">
    <property type="entry name" value="Classic Zinc Finger"/>
    <property type="match status" value="1"/>
</dbReference>
<dbReference type="PROSITE" id="PS50157">
    <property type="entry name" value="ZINC_FINGER_C2H2_2"/>
    <property type="match status" value="1"/>
</dbReference>
<reference evidence="4 5" key="1">
    <citation type="journal article" date="2024" name="Commun. Biol.">
        <title>Comparative genomic analysis of thermophilic fungi reveals convergent evolutionary adaptations and gene losses.</title>
        <authorList>
            <person name="Steindorff A.S."/>
            <person name="Aguilar-Pontes M.V."/>
            <person name="Robinson A.J."/>
            <person name="Andreopoulos B."/>
            <person name="LaButti K."/>
            <person name="Kuo A."/>
            <person name="Mondo S."/>
            <person name="Riley R."/>
            <person name="Otillar R."/>
            <person name="Haridas S."/>
            <person name="Lipzen A."/>
            <person name="Grimwood J."/>
            <person name="Schmutz J."/>
            <person name="Clum A."/>
            <person name="Reid I.D."/>
            <person name="Moisan M.C."/>
            <person name="Butler G."/>
            <person name="Nguyen T.T.M."/>
            <person name="Dewar K."/>
            <person name="Conant G."/>
            <person name="Drula E."/>
            <person name="Henrissat B."/>
            <person name="Hansel C."/>
            <person name="Singer S."/>
            <person name="Hutchinson M.I."/>
            <person name="de Vries R.P."/>
            <person name="Natvig D.O."/>
            <person name="Powell A.J."/>
            <person name="Tsang A."/>
            <person name="Grigoriev I.V."/>
        </authorList>
    </citation>
    <scope>NUCLEOTIDE SEQUENCE [LARGE SCALE GENOMIC DNA]</scope>
    <source>
        <strain evidence="4 5">ATCC 22073</strain>
    </source>
</reference>